<accession>A0A8S5UIC4</accession>
<sequence length="239" mass="26574">MILGAFGVIDASPIQVSEALRKLNMSHTFVGGFGRTTHATVDGLCAEQPVWPVIIDRVRNIPKVAIPYDRVVYFVCDARSQLAMSNLSQQLWPDTRVLDLHLAIGVAMVDATQNPGEPWELKVNEPTLDEYVRQAAQPSFMNFLQARACKINPYSLRKEMQKMAVAYLAGGISLLALRRAYRGNSKLADLLTLMESDDALRLRNAVQAARTVGVEAAAQEFNLEQFELNYVLKSYSLNS</sequence>
<name>A0A8S5UIC4_9CAUD</name>
<protein>
    <submittedName>
        <fullName evidence="1">Uncharacterized protein</fullName>
    </submittedName>
</protein>
<dbReference type="EMBL" id="BK016090">
    <property type="protein sequence ID" value="DAF94232.1"/>
    <property type="molecule type" value="Genomic_DNA"/>
</dbReference>
<reference evidence="1" key="1">
    <citation type="journal article" date="2021" name="Proc. Natl. Acad. Sci. U.S.A.">
        <title>A Catalog of Tens of Thousands of Viruses from Human Metagenomes Reveals Hidden Associations with Chronic Diseases.</title>
        <authorList>
            <person name="Tisza M.J."/>
            <person name="Buck C.B."/>
        </authorList>
    </citation>
    <scope>NUCLEOTIDE SEQUENCE</scope>
    <source>
        <strain evidence="1">Ctu2j3</strain>
    </source>
</reference>
<organism evidence="1">
    <name type="scientific">Myoviridae sp. ctu2j3</name>
    <dbReference type="NCBI Taxonomy" id="2825197"/>
    <lineage>
        <taxon>Viruses</taxon>
        <taxon>Duplodnaviria</taxon>
        <taxon>Heunggongvirae</taxon>
        <taxon>Uroviricota</taxon>
        <taxon>Caudoviricetes</taxon>
    </lineage>
</organism>
<proteinExistence type="predicted"/>
<evidence type="ECO:0000313" key="1">
    <source>
        <dbReference type="EMBL" id="DAF94232.1"/>
    </source>
</evidence>
<dbReference type="EMBL" id="BK016090">
    <property type="protein sequence ID" value="DAF94179.1"/>
    <property type="molecule type" value="Genomic_DNA"/>
</dbReference>